<evidence type="ECO:0000256" key="1">
    <source>
        <dbReference type="ARBA" id="ARBA00004167"/>
    </source>
</evidence>
<evidence type="ECO:0000256" key="7">
    <source>
        <dbReference type="ARBA" id="ARBA00023010"/>
    </source>
</evidence>
<gene>
    <name evidence="11" type="ORF">B0180_04480</name>
</gene>
<protein>
    <submittedName>
        <fullName evidence="11">Twin arginine-targeting protein translocase TatB</fullName>
    </submittedName>
</protein>
<proteinExistence type="predicted"/>
<keyword evidence="4" id="KW-0812">Transmembrane</keyword>
<dbReference type="EMBL" id="MUXT01000005">
    <property type="protein sequence ID" value="OOR84193.1"/>
    <property type="molecule type" value="Genomic_DNA"/>
</dbReference>
<evidence type="ECO:0000256" key="10">
    <source>
        <dbReference type="SAM" id="MobiDB-lite"/>
    </source>
</evidence>
<dbReference type="PANTHER" id="PTHR33162">
    <property type="entry name" value="SEC-INDEPENDENT PROTEIN TRANSLOCASE PROTEIN TATA, CHLOROPLASTIC"/>
    <property type="match status" value="1"/>
</dbReference>
<feature type="compositionally biased region" description="Polar residues" evidence="10">
    <location>
        <begin position="102"/>
        <end position="111"/>
    </location>
</feature>
<reference evidence="11 12" key="1">
    <citation type="submission" date="2017-02" db="EMBL/GenBank/DDBJ databases">
        <title>Draft genome sequence of Moraxella canis CCUG 8415A type strain.</title>
        <authorList>
            <person name="Engstrom-Jakobsson H."/>
            <person name="Salva-Serra F."/>
            <person name="Thorell K."/>
            <person name="Gonzales-Siles L."/>
            <person name="Karlsson R."/>
            <person name="Boulund F."/>
            <person name="Engstrand L."/>
            <person name="Moore E."/>
        </authorList>
    </citation>
    <scope>NUCLEOTIDE SEQUENCE [LARGE SCALE GENOMIC DNA]</scope>
    <source>
        <strain evidence="11 12">CCUG 8415A</strain>
    </source>
</reference>
<sequence>MIGSLGFFELTLFGIIALIVLGPEKLPVAARTLGRWYGNFRRASQRLQSEITSELQLLETQELLKKELDEIRQSEARMKAQMDALQQSLNRTEATLQTSKRQTMDAWQSDSPTHDASHQHNLASSDEKNHQEVHAIATAITLPMTNRWFLLSDYDRRRRLPPAPHLPNYAADPLLNQPNQTL</sequence>
<evidence type="ECO:0000313" key="12">
    <source>
        <dbReference type="Proteomes" id="UP000190322"/>
    </source>
</evidence>
<accession>A0A1S9ZLI3</accession>
<dbReference type="PANTHER" id="PTHR33162:SF1">
    <property type="entry name" value="SEC-INDEPENDENT PROTEIN TRANSLOCASE PROTEIN TATA, CHLOROPLASTIC"/>
    <property type="match status" value="1"/>
</dbReference>
<dbReference type="Gene3D" id="1.20.5.3310">
    <property type="match status" value="1"/>
</dbReference>
<dbReference type="NCBIfam" id="TIGR01410">
    <property type="entry name" value="tatB"/>
    <property type="match status" value="1"/>
</dbReference>
<comment type="caution">
    <text evidence="11">The sequence shown here is derived from an EMBL/GenBank/DDBJ whole genome shotgun (WGS) entry which is preliminary data.</text>
</comment>
<dbReference type="GO" id="GO:0016020">
    <property type="term" value="C:membrane"/>
    <property type="evidence" value="ECO:0007669"/>
    <property type="project" value="UniProtKB-SubCell"/>
</dbReference>
<evidence type="ECO:0000256" key="6">
    <source>
        <dbReference type="ARBA" id="ARBA00022989"/>
    </source>
</evidence>
<evidence type="ECO:0000256" key="3">
    <source>
        <dbReference type="ARBA" id="ARBA00022475"/>
    </source>
</evidence>
<evidence type="ECO:0000256" key="4">
    <source>
        <dbReference type="ARBA" id="ARBA00022692"/>
    </source>
</evidence>
<keyword evidence="7" id="KW-0811">Translocation</keyword>
<dbReference type="PRINTS" id="PR01506">
    <property type="entry name" value="TATBPROTEIN"/>
</dbReference>
<dbReference type="Pfam" id="PF02416">
    <property type="entry name" value="TatA_B_E"/>
    <property type="match status" value="1"/>
</dbReference>
<feature type="coiled-coil region" evidence="9">
    <location>
        <begin position="57"/>
        <end position="102"/>
    </location>
</feature>
<keyword evidence="2" id="KW-0813">Transport</keyword>
<evidence type="ECO:0000256" key="9">
    <source>
        <dbReference type="SAM" id="Coils"/>
    </source>
</evidence>
<evidence type="ECO:0000256" key="5">
    <source>
        <dbReference type="ARBA" id="ARBA00022927"/>
    </source>
</evidence>
<dbReference type="InterPro" id="IPR018448">
    <property type="entry name" value="TatB"/>
</dbReference>
<dbReference type="GO" id="GO:0043953">
    <property type="term" value="P:protein transport by the Tat complex"/>
    <property type="evidence" value="ECO:0007669"/>
    <property type="project" value="InterPro"/>
</dbReference>
<keyword evidence="8" id="KW-0472">Membrane</keyword>
<keyword evidence="5" id="KW-0653">Protein transport</keyword>
<dbReference type="AlphaFoldDB" id="A0A1S9ZLI3"/>
<organism evidence="11 12">
    <name type="scientific">Moraxella canis</name>
    <dbReference type="NCBI Taxonomy" id="90239"/>
    <lineage>
        <taxon>Bacteria</taxon>
        <taxon>Pseudomonadati</taxon>
        <taxon>Pseudomonadota</taxon>
        <taxon>Gammaproteobacteria</taxon>
        <taxon>Moraxellales</taxon>
        <taxon>Moraxellaceae</taxon>
        <taxon>Moraxella</taxon>
    </lineage>
</organism>
<comment type="subcellular location">
    <subcellularLocation>
        <location evidence="1">Membrane</location>
        <topology evidence="1">Single-pass membrane protein</topology>
    </subcellularLocation>
</comment>
<dbReference type="InterPro" id="IPR003369">
    <property type="entry name" value="TatA/B/E"/>
</dbReference>
<keyword evidence="6" id="KW-1133">Transmembrane helix</keyword>
<dbReference type="GO" id="GO:0008320">
    <property type="term" value="F:protein transmembrane transporter activity"/>
    <property type="evidence" value="ECO:0007669"/>
    <property type="project" value="InterPro"/>
</dbReference>
<dbReference type="Proteomes" id="UP000190322">
    <property type="component" value="Unassembled WGS sequence"/>
</dbReference>
<keyword evidence="3" id="KW-1003">Cell membrane</keyword>
<evidence type="ECO:0000313" key="11">
    <source>
        <dbReference type="EMBL" id="OOR84193.1"/>
    </source>
</evidence>
<dbReference type="RefSeq" id="WP_078255846.1">
    <property type="nucleotide sequence ID" value="NZ_MUXT01000005.1"/>
</dbReference>
<keyword evidence="9" id="KW-0175">Coiled coil</keyword>
<evidence type="ECO:0000256" key="8">
    <source>
        <dbReference type="ARBA" id="ARBA00023136"/>
    </source>
</evidence>
<name>A0A1S9ZLI3_9GAMM</name>
<evidence type="ECO:0000256" key="2">
    <source>
        <dbReference type="ARBA" id="ARBA00022448"/>
    </source>
</evidence>
<feature type="region of interest" description="Disordered" evidence="10">
    <location>
        <begin position="102"/>
        <end position="130"/>
    </location>
</feature>